<dbReference type="EC" id="2.3.1.225" evidence="9"/>
<keyword evidence="9" id="KW-0012">Acyltransferase</keyword>
<dbReference type="AlphaFoldDB" id="A0AAE0C8A3"/>
<dbReference type="GO" id="GO:0000139">
    <property type="term" value="C:Golgi membrane"/>
    <property type="evidence" value="ECO:0007669"/>
    <property type="project" value="TreeGrafter"/>
</dbReference>
<protein>
    <recommendedName>
        <fullName evidence="9">S-acyltransferase</fullName>
        <ecNumber evidence="9">2.3.1.225</ecNumber>
    </recommendedName>
    <alternativeName>
        <fullName evidence="9">Palmitoyltransferase</fullName>
    </alternativeName>
</protein>
<proteinExistence type="inferred from homology"/>
<comment type="domain">
    <text evidence="9">The DHHC domain is required for palmitoyltransferase activity.</text>
</comment>
<evidence type="ECO:0000256" key="8">
    <source>
        <dbReference type="PROSITE-ProRule" id="PRU00023"/>
    </source>
</evidence>
<dbReference type="Pfam" id="PF01529">
    <property type="entry name" value="DHHC"/>
    <property type="match status" value="1"/>
</dbReference>
<dbReference type="Gene3D" id="1.25.40.20">
    <property type="entry name" value="Ankyrin repeat-containing domain"/>
    <property type="match status" value="2"/>
</dbReference>
<dbReference type="GO" id="GO:0019706">
    <property type="term" value="F:protein-cysteine S-palmitoyltransferase activity"/>
    <property type="evidence" value="ECO:0007669"/>
    <property type="project" value="UniProtKB-EC"/>
</dbReference>
<feature type="transmembrane region" description="Helical" evidence="9">
    <location>
        <begin position="460"/>
        <end position="480"/>
    </location>
</feature>
<evidence type="ECO:0000256" key="1">
    <source>
        <dbReference type="ARBA" id="ARBA00004141"/>
    </source>
</evidence>
<evidence type="ECO:0000313" key="13">
    <source>
        <dbReference type="Proteomes" id="UP001190700"/>
    </source>
</evidence>
<dbReference type="PANTHER" id="PTHR24161:SF17">
    <property type="entry name" value="PALMITOYLTRANSFERASE"/>
    <property type="match status" value="1"/>
</dbReference>
<evidence type="ECO:0000256" key="9">
    <source>
        <dbReference type="RuleBase" id="RU079119"/>
    </source>
</evidence>
<comment type="catalytic activity">
    <reaction evidence="9">
        <text>L-cysteinyl-[protein] + hexadecanoyl-CoA = S-hexadecanoyl-L-cysteinyl-[protein] + CoA</text>
        <dbReference type="Rhea" id="RHEA:36683"/>
        <dbReference type="Rhea" id="RHEA-COMP:10131"/>
        <dbReference type="Rhea" id="RHEA-COMP:11032"/>
        <dbReference type="ChEBI" id="CHEBI:29950"/>
        <dbReference type="ChEBI" id="CHEBI:57287"/>
        <dbReference type="ChEBI" id="CHEBI:57379"/>
        <dbReference type="ChEBI" id="CHEBI:74151"/>
        <dbReference type="EC" id="2.3.1.225"/>
    </reaction>
</comment>
<keyword evidence="9" id="KW-0808">Transferase</keyword>
<dbReference type="InterPro" id="IPR036770">
    <property type="entry name" value="Ankyrin_rpt-contain_sf"/>
</dbReference>
<dbReference type="Pfam" id="PF12796">
    <property type="entry name" value="Ank_2"/>
    <property type="match status" value="2"/>
</dbReference>
<keyword evidence="6 8" id="KW-0040">ANK repeat</keyword>
<dbReference type="InterPro" id="IPR002110">
    <property type="entry name" value="Ankyrin_rpt"/>
</dbReference>
<dbReference type="EMBL" id="LGRX02026806">
    <property type="protein sequence ID" value="KAK3250301.1"/>
    <property type="molecule type" value="Genomic_DNA"/>
</dbReference>
<evidence type="ECO:0000256" key="7">
    <source>
        <dbReference type="ARBA" id="ARBA00023136"/>
    </source>
</evidence>
<dbReference type="SUPFAM" id="SSF48403">
    <property type="entry name" value="Ankyrin repeat"/>
    <property type="match status" value="1"/>
</dbReference>
<evidence type="ECO:0000256" key="4">
    <source>
        <dbReference type="ARBA" id="ARBA00022737"/>
    </source>
</evidence>
<reference evidence="12 13" key="1">
    <citation type="journal article" date="2015" name="Genome Biol. Evol.">
        <title>Comparative Genomics of a Bacterivorous Green Alga Reveals Evolutionary Causalities and Consequences of Phago-Mixotrophic Mode of Nutrition.</title>
        <authorList>
            <person name="Burns J.A."/>
            <person name="Paasch A."/>
            <person name="Narechania A."/>
            <person name="Kim E."/>
        </authorList>
    </citation>
    <scope>NUCLEOTIDE SEQUENCE [LARGE SCALE GENOMIC DNA]</scope>
    <source>
        <strain evidence="12 13">PLY_AMNH</strain>
    </source>
</reference>
<keyword evidence="7 9" id="KW-0472">Membrane</keyword>
<dbReference type="Proteomes" id="UP001190700">
    <property type="component" value="Unassembled WGS sequence"/>
</dbReference>
<feature type="transmembrane region" description="Helical" evidence="9">
    <location>
        <begin position="348"/>
        <end position="371"/>
    </location>
</feature>
<comment type="caution">
    <text evidence="12">The sequence shown here is derived from an EMBL/GenBank/DDBJ whole genome shotgun (WGS) entry which is preliminary data.</text>
</comment>
<dbReference type="PANTHER" id="PTHR24161">
    <property type="entry name" value="ANK_REP_REGION DOMAIN-CONTAINING PROTEIN-RELATED"/>
    <property type="match status" value="1"/>
</dbReference>
<name>A0AAE0C8A3_9CHLO</name>
<dbReference type="InterPro" id="IPR001594">
    <property type="entry name" value="Palmitoyltrfase_DHHC"/>
</dbReference>
<feature type="repeat" description="ANK" evidence="8">
    <location>
        <begin position="239"/>
        <end position="263"/>
    </location>
</feature>
<evidence type="ECO:0000313" key="12">
    <source>
        <dbReference type="EMBL" id="KAK3250301.1"/>
    </source>
</evidence>
<dbReference type="PROSITE" id="PS50216">
    <property type="entry name" value="DHHC"/>
    <property type="match status" value="1"/>
</dbReference>
<keyword evidence="4" id="KW-0677">Repeat</keyword>
<dbReference type="SMART" id="SM00248">
    <property type="entry name" value="ANK"/>
    <property type="match status" value="6"/>
</dbReference>
<evidence type="ECO:0000256" key="10">
    <source>
        <dbReference type="SAM" id="MobiDB-lite"/>
    </source>
</evidence>
<feature type="repeat" description="ANK" evidence="8">
    <location>
        <begin position="106"/>
        <end position="138"/>
    </location>
</feature>
<feature type="repeat" description="ANK" evidence="8">
    <location>
        <begin position="139"/>
        <end position="171"/>
    </location>
</feature>
<organism evidence="12 13">
    <name type="scientific">Cymbomonas tetramitiformis</name>
    <dbReference type="NCBI Taxonomy" id="36881"/>
    <lineage>
        <taxon>Eukaryota</taxon>
        <taxon>Viridiplantae</taxon>
        <taxon>Chlorophyta</taxon>
        <taxon>Pyramimonadophyceae</taxon>
        <taxon>Pyramimonadales</taxon>
        <taxon>Pyramimonadaceae</taxon>
        <taxon>Cymbomonas</taxon>
    </lineage>
</organism>
<keyword evidence="3 9" id="KW-0812">Transmembrane</keyword>
<feature type="transmembrane region" description="Helical" evidence="9">
    <location>
        <begin position="316"/>
        <end position="336"/>
    </location>
</feature>
<comment type="similarity">
    <text evidence="2 9">Belongs to the DHHC palmitoyltransferase family.</text>
</comment>
<evidence type="ECO:0000256" key="5">
    <source>
        <dbReference type="ARBA" id="ARBA00022989"/>
    </source>
</evidence>
<feature type="domain" description="Palmitoyltransferase DHHC" evidence="11">
    <location>
        <begin position="416"/>
        <end position="536"/>
    </location>
</feature>
<evidence type="ECO:0000256" key="6">
    <source>
        <dbReference type="ARBA" id="ARBA00023043"/>
    </source>
</evidence>
<evidence type="ECO:0000256" key="3">
    <source>
        <dbReference type="ARBA" id="ARBA00022692"/>
    </source>
</evidence>
<gene>
    <name evidence="12" type="ORF">CYMTET_40314</name>
</gene>
<accession>A0AAE0C8A3</accession>
<dbReference type="PROSITE" id="PS50297">
    <property type="entry name" value="ANK_REP_REGION"/>
    <property type="match status" value="4"/>
</dbReference>
<feature type="repeat" description="ANK" evidence="8">
    <location>
        <begin position="172"/>
        <end position="205"/>
    </location>
</feature>
<dbReference type="PROSITE" id="PS50088">
    <property type="entry name" value="ANK_REPEAT"/>
    <property type="match status" value="5"/>
</dbReference>
<feature type="repeat" description="ANK" evidence="8">
    <location>
        <begin position="206"/>
        <end position="238"/>
    </location>
</feature>
<feature type="region of interest" description="Disordered" evidence="10">
    <location>
        <begin position="1"/>
        <end position="24"/>
    </location>
</feature>
<keyword evidence="5 9" id="KW-1133">Transmembrane helix</keyword>
<feature type="transmembrane region" description="Helical" evidence="9">
    <location>
        <begin position="500"/>
        <end position="518"/>
    </location>
</feature>
<comment type="subcellular location">
    <subcellularLocation>
        <location evidence="1">Membrane</location>
        <topology evidence="1">Multi-pass membrane protein</topology>
    </subcellularLocation>
</comment>
<evidence type="ECO:0000259" key="11">
    <source>
        <dbReference type="Pfam" id="PF01529"/>
    </source>
</evidence>
<keyword evidence="13" id="KW-1185">Reference proteome</keyword>
<evidence type="ECO:0000256" key="2">
    <source>
        <dbReference type="ARBA" id="ARBA00008574"/>
    </source>
</evidence>
<sequence length="636" mass="69541">MKKAPVSDLSQMTHDRRESKTNSPALRCARTRDALCVELWKKTATSKTYLLLQEDSDAVSVKIEQSDSSGAVVIDTVWKAAAYGDTDKLKDILEKDGSQVNAADPSGYVPLQWAALNNRVATITQLIQFGAEVNQTEPGGQTALHWAATRGAIPAVELLLRSGADLTKSDIRGYTVCHVAAQYGQTQLLHHLALRWDADMDVRDNDGRTCLHWAAYKGYGDPIRLLLCLGTETQLPDREGCTPLHWAAIKGNSEACTLLVQGGGAEALSATDTTGSTPSQLAAQKGNVGAANWLANERSARERQSKKAFCAEPPRGLRHLAPVLWGLVLGLLGLFFKYVESTTLTNTVMATSSISAWIVASTALGGLCFLLRAGTADPGFIRCGGQGARTKTDGLPESSISWLDDPLLWDGSWHMLCIQCKRVRPPRSKYCKVSKRCVARFDHYCPWIGNAVGEKNHRDFVIFLMLETTAMTVSFSAAVYRVVTAGVSTARLLHTHPGTFAFLIFDGVVLFSVLMLTCSQLGQVFQNMTTNEMMNQHRYKYLQDSSGTFRNPFDLGCWPNTLEFFVGNDCATSASVHRYEGIEQAPMSQKVEDRGLHSRHCSKGGHGHSHGGCLCCQGHQRCEHKHHAPKTGENAV</sequence>